<accession>X7XQ23</accession>
<dbReference type="AlphaFoldDB" id="X7XQ23"/>
<sequence>MRTVILKRLGLGAPTQDRALLGNDVLENPIGDGTLSPRRLISKPRDLGNITERPIADIIDGSTYRNLITEEKRLKESVLHSVVPSWAHATLARSRATSTAYLLQDLPNRQVSACRGLRPILKVGASSTTTSNCHGS</sequence>
<gene>
    <name evidence="1" type="ORF">I545_7021</name>
</gene>
<proteinExistence type="predicted"/>
<organism evidence="1 2">
    <name type="scientific">Mycobacterium kansasii 662</name>
    <dbReference type="NCBI Taxonomy" id="1299326"/>
    <lineage>
        <taxon>Bacteria</taxon>
        <taxon>Bacillati</taxon>
        <taxon>Actinomycetota</taxon>
        <taxon>Actinomycetes</taxon>
        <taxon>Mycobacteriales</taxon>
        <taxon>Mycobacteriaceae</taxon>
        <taxon>Mycobacterium</taxon>
    </lineage>
</organism>
<evidence type="ECO:0000313" key="2">
    <source>
        <dbReference type="Proteomes" id="UP000020561"/>
    </source>
</evidence>
<evidence type="ECO:0000313" key="1">
    <source>
        <dbReference type="EMBL" id="ETZ96357.1"/>
    </source>
</evidence>
<protein>
    <submittedName>
        <fullName evidence="1">Uncharacterized protein</fullName>
    </submittedName>
</protein>
<dbReference type="CDD" id="cd21109">
    <property type="entry name" value="SPASM"/>
    <property type="match status" value="1"/>
</dbReference>
<reference evidence="1 2" key="1">
    <citation type="submission" date="2013-12" db="EMBL/GenBank/DDBJ databases">
        <authorList>
            <person name="Brown-Elliot B."/>
            <person name="Wallace R."/>
            <person name="Lenaerts A."/>
            <person name="Ordway D."/>
            <person name="DeGroote M.A."/>
            <person name="Parker T."/>
            <person name="Sizemore C."/>
            <person name="Tallon L.J."/>
            <person name="Sadzewicz L.K."/>
            <person name="Sengamalay N."/>
            <person name="Fraser C.M."/>
            <person name="Hine E."/>
            <person name="Shefchek K.A."/>
            <person name="Das S.P."/>
            <person name="Tettelin H."/>
        </authorList>
    </citation>
    <scope>NUCLEOTIDE SEQUENCE [LARGE SCALE GENOMIC DNA]</scope>
    <source>
        <strain evidence="1 2">662</strain>
    </source>
</reference>
<name>X7XQ23_MYCKA</name>
<dbReference type="EMBL" id="JAOA01000050">
    <property type="protein sequence ID" value="ETZ96357.1"/>
    <property type="molecule type" value="Genomic_DNA"/>
</dbReference>
<comment type="caution">
    <text evidence="1">The sequence shown here is derived from an EMBL/GenBank/DDBJ whole genome shotgun (WGS) entry which is preliminary data.</text>
</comment>
<dbReference type="Proteomes" id="UP000020561">
    <property type="component" value="Unassembled WGS sequence"/>
</dbReference>